<dbReference type="EMBL" id="JBHTIV010000005">
    <property type="protein sequence ID" value="MFD0931872.1"/>
    <property type="molecule type" value="Genomic_DNA"/>
</dbReference>
<name>A0ABW3GTU2_9FLAO</name>
<dbReference type="Proteomes" id="UP001597049">
    <property type="component" value="Unassembled WGS sequence"/>
</dbReference>
<accession>A0ABW3GTU2</accession>
<sequence length="305" mass="36537">MSDFLKRLSYLSTLLRDNAYTSRQLLDLLNKESFIVSQRQIQRDLKSLKYIIDQNESLNNYFYEGKKYFYIKALVKPNHNPERFKSIYTSNTRFYYQNLSVEKLKALEIIERAIHEKKTLQIQLVKDDETGENLDLDSFQFVVCPIELIHHRASYFLACYNLKKKIIEIFGIRQLEQIELSKGFTGYKKYKSLLDKEMSMRFGVTKNIDEQVYDIEIEFTSVTGRFIEDHHWHHSQKILKSKGNYVLKLRCGINRELIGWIFLWMYNVKILKPLKLKSMYEKTLLECRLTHEGETPFVYRNIFNN</sequence>
<protein>
    <submittedName>
        <fullName evidence="1">WYL domain-containing protein</fullName>
    </submittedName>
</protein>
<gene>
    <name evidence="1" type="ORF">ACFQ0R_04585</name>
</gene>
<proteinExistence type="predicted"/>
<keyword evidence="2" id="KW-1185">Reference proteome</keyword>
<comment type="caution">
    <text evidence="1">The sequence shown here is derived from an EMBL/GenBank/DDBJ whole genome shotgun (WGS) entry which is preliminary data.</text>
</comment>
<reference evidence="2" key="1">
    <citation type="journal article" date="2019" name="Int. J. Syst. Evol. Microbiol.">
        <title>The Global Catalogue of Microorganisms (GCM) 10K type strain sequencing project: providing services to taxonomists for standard genome sequencing and annotation.</title>
        <authorList>
            <consortium name="The Broad Institute Genomics Platform"/>
            <consortium name="The Broad Institute Genome Sequencing Center for Infectious Disease"/>
            <person name="Wu L."/>
            <person name="Ma J."/>
        </authorList>
    </citation>
    <scope>NUCLEOTIDE SEQUENCE [LARGE SCALE GENOMIC DNA]</scope>
    <source>
        <strain evidence="2">CCUG 56752</strain>
    </source>
</reference>
<organism evidence="1 2">
    <name type="scientific">Psychroflexus salinarum</name>
    <dbReference type="NCBI Taxonomy" id="546024"/>
    <lineage>
        <taxon>Bacteria</taxon>
        <taxon>Pseudomonadati</taxon>
        <taxon>Bacteroidota</taxon>
        <taxon>Flavobacteriia</taxon>
        <taxon>Flavobacteriales</taxon>
        <taxon>Flavobacteriaceae</taxon>
        <taxon>Psychroflexus</taxon>
    </lineage>
</organism>
<evidence type="ECO:0000313" key="1">
    <source>
        <dbReference type="EMBL" id="MFD0931872.1"/>
    </source>
</evidence>
<evidence type="ECO:0000313" key="2">
    <source>
        <dbReference type="Proteomes" id="UP001597049"/>
    </source>
</evidence>
<dbReference type="RefSeq" id="WP_379657199.1">
    <property type="nucleotide sequence ID" value="NZ_JBHTIV010000005.1"/>
</dbReference>